<keyword evidence="7" id="KW-1278">Translocase</keyword>
<dbReference type="NCBIfam" id="TIGR01494">
    <property type="entry name" value="ATPase_P-type"/>
    <property type="match status" value="1"/>
</dbReference>
<dbReference type="GO" id="GO:0005524">
    <property type="term" value="F:ATP binding"/>
    <property type="evidence" value="ECO:0007669"/>
    <property type="project" value="UniProtKB-UniRule"/>
</dbReference>
<evidence type="ECO:0000256" key="10">
    <source>
        <dbReference type="ARBA" id="ARBA00049360"/>
    </source>
</evidence>
<dbReference type="FunFam" id="3.30.70.100:FF:000005">
    <property type="entry name" value="Copper-exporting P-type ATPase A"/>
    <property type="match status" value="1"/>
</dbReference>
<dbReference type="NCBIfam" id="TIGR01525">
    <property type="entry name" value="ATPase-IB_hvy"/>
    <property type="match status" value="1"/>
</dbReference>
<keyword evidence="5 12" id="KW-0547">Nucleotide-binding</keyword>
<sequence length="718" mass="73489">MTAVESLARVDLAIEGMTCASCVARVEKRLGRVEGVTATVNLATERASALVPADLDVAALVAEVEKAGYGARLLHDERDASAGSGPDDAGEARDGRRLVPRMLVSAALSVPIVLIAMIEPLHFPGWEWVSLLLATPVVLWGGWPFHRSAAVNLRHGATTMDTLVSLGTLAAYVWSLAVLLLGAGGHVYFEVAAVVTTFLLLGRYAEARSRRRAGEALRGLAQASAREVSVLDESGSERRLPVALLSAGDRFVVRPGERIAADGEVLEGEAAVDASAMTGESVPVEVSAGDDVTAGTVAAGGMLVVRAVRVGADTRVSRLAALVEQAQLGKTRAQRSADRVSSVFVPIVIGLAVLTFAVWWFVTGDAAAAVSPAVAVLIVACPCALGLATPTALLVGTGRAAQRGILISGPEALERAGRIDTVVFDKTGTLTTGRMSVARTVVVPDASLDEVLRLASAAERGSEHPLGRAIAEAAPSDAVVAGFRAVAGFGVTAVVEGREVVVARAADGLPPLLQDAVGEIRAAGATAVAVSIDGAPMAVLAVSDPLRADAADAVERVRALGAEPVVLSGDHEATVRATVAGLGAVRAVGGVAPEGKAAEITRLQAGGRAVAMVGDGVNDAAALATADLGIALGTGSDIAIEAADLTLLRPEPSLVADALRLSRRMLAVIRGNLFWAFAYNVAALPIAALGLLDPMIAGAAMAFSSVFVVLNSLRLRRF</sequence>
<dbReference type="InterPro" id="IPR036412">
    <property type="entry name" value="HAD-like_sf"/>
</dbReference>
<dbReference type="GO" id="GO:0005886">
    <property type="term" value="C:plasma membrane"/>
    <property type="evidence" value="ECO:0007669"/>
    <property type="project" value="UniProtKB-SubCell"/>
</dbReference>
<dbReference type="PROSITE" id="PS50846">
    <property type="entry name" value="HMA_2"/>
    <property type="match status" value="1"/>
</dbReference>
<dbReference type="FunFam" id="2.70.150.10:FF:000002">
    <property type="entry name" value="Copper-transporting ATPase 1, putative"/>
    <property type="match status" value="1"/>
</dbReference>
<dbReference type="InterPro" id="IPR023299">
    <property type="entry name" value="ATPase_P-typ_cyto_dom_N"/>
</dbReference>
<dbReference type="InterPro" id="IPR017969">
    <property type="entry name" value="Heavy-metal-associated_CS"/>
</dbReference>
<keyword evidence="6 12" id="KW-0067">ATP-binding</keyword>
<dbReference type="GO" id="GO:0055070">
    <property type="term" value="P:copper ion homeostasis"/>
    <property type="evidence" value="ECO:0007669"/>
    <property type="project" value="TreeGrafter"/>
</dbReference>
<feature type="transmembrane region" description="Helical" evidence="12">
    <location>
        <begin position="125"/>
        <end position="143"/>
    </location>
</feature>
<feature type="transmembrane region" description="Helical" evidence="12">
    <location>
        <begin position="102"/>
        <end position="119"/>
    </location>
</feature>
<evidence type="ECO:0000256" key="1">
    <source>
        <dbReference type="ARBA" id="ARBA00004651"/>
    </source>
</evidence>
<evidence type="ECO:0000256" key="3">
    <source>
        <dbReference type="ARBA" id="ARBA00022692"/>
    </source>
</evidence>
<dbReference type="Pfam" id="PF00122">
    <property type="entry name" value="E1-E2_ATPase"/>
    <property type="match status" value="1"/>
</dbReference>
<dbReference type="Pfam" id="PF00403">
    <property type="entry name" value="HMA"/>
    <property type="match status" value="1"/>
</dbReference>
<evidence type="ECO:0000313" key="14">
    <source>
        <dbReference type="EMBL" id="NYK08302.1"/>
    </source>
</evidence>
<dbReference type="CDD" id="cd00371">
    <property type="entry name" value="HMA"/>
    <property type="match status" value="1"/>
</dbReference>
<dbReference type="InterPro" id="IPR006121">
    <property type="entry name" value="HMA_dom"/>
</dbReference>
<keyword evidence="9 12" id="KW-0472">Membrane</keyword>
<dbReference type="SUPFAM" id="SSF56784">
    <property type="entry name" value="HAD-like"/>
    <property type="match status" value="1"/>
</dbReference>
<evidence type="ECO:0000256" key="2">
    <source>
        <dbReference type="ARBA" id="ARBA00006024"/>
    </source>
</evidence>
<dbReference type="PRINTS" id="PR00943">
    <property type="entry name" value="CUATPASE"/>
</dbReference>
<dbReference type="PANTHER" id="PTHR43520">
    <property type="entry name" value="ATP7, ISOFORM B"/>
    <property type="match status" value="1"/>
</dbReference>
<dbReference type="Pfam" id="PF00702">
    <property type="entry name" value="Hydrolase"/>
    <property type="match status" value="1"/>
</dbReference>
<evidence type="ECO:0000256" key="9">
    <source>
        <dbReference type="ARBA" id="ARBA00023136"/>
    </source>
</evidence>
<protein>
    <recommendedName>
        <fullName evidence="11">Cation-transporting P-type ATPase B</fullName>
    </recommendedName>
</protein>
<dbReference type="SFLD" id="SFLDS00003">
    <property type="entry name" value="Haloacid_Dehalogenase"/>
    <property type="match status" value="1"/>
</dbReference>
<feature type="domain" description="HMA" evidence="13">
    <location>
        <begin position="8"/>
        <end position="72"/>
    </location>
</feature>
<feature type="transmembrane region" description="Helical" evidence="12">
    <location>
        <begin position="163"/>
        <end position="181"/>
    </location>
</feature>
<evidence type="ECO:0000313" key="15">
    <source>
        <dbReference type="Proteomes" id="UP000521075"/>
    </source>
</evidence>
<dbReference type="SUPFAM" id="SSF81653">
    <property type="entry name" value="Calcium ATPase, transduction domain A"/>
    <property type="match status" value="1"/>
</dbReference>
<dbReference type="CDD" id="cd02094">
    <property type="entry name" value="P-type_ATPase_Cu-like"/>
    <property type="match status" value="1"/>
</dbReference>
<dbReference type="InterPro" id="IPR001757">
    <property type="entry name" value="P_typ_ATPase"/>
</dbReference>
<keyword evidence="15" id="KW-1185">Reference proteome</keyword>
<comment type="catalytic activity">
    <reaction evidence="10">
        <text>ATP + H2O = ADP + phosphate + H(+)</text>
        <dbReference type="Rhea" id="RHEA:13065"/>
        <dbReference type="ChEBI" id="CHEBI:15377"/>
        <dbReference type="ChEBI" id="CHEBI:15378"/>
        <dbReference type="ChEBI" id="CHEBI:30616"/>
        <dbReference type="ChEBI" id="CHEBI:43474"/>
        <dbReference type="ChEBI" id="CHEBI:456216"/>
    </reaction>
</comment>
<dbReference type="PROSITE" id="PS00154">
    <property type="entry name" value="ATPASE_E1_E2"/>
    <property type="match status" value="1"/>
</dbReference>
<dbReference type="RefSeq" id="WP_343064380.1">
    <property type="nucleotide sequence ID" value="NZ_BAAAHA010000002.1"/>
</dbReference>
<dbReference type="SFLD" id="SFLDG00002">
    <property type="entry name" value="C1.7:_P-type_atpase_like"/>
    <property type="match status" value="1"/>
</dbReference>
<evidence type="ECO:0000256" key="12">
    <source>
        <dbReference type="RuleBase" id="RU362081"/>
    </source>
</evidence>
<dbReference type="InterPro" id="IPR044492">
    <property type="entry name" value="P_typ_ATPase_HD_dom"/>
</dbReference>
<dbReference type="PANTHER" id="PTHR43520:SF8">
    <property type="entry name" value="P-TYPE CU(+) TRANSPORTER"/>
    <property type="match status" value="1"/>
</dbReference>
<feature type="transmembrane region" description="Helical" evidence="12">
    <location>
        <begin position="187"/>
        <end position="205"/>
    </location>
</feature>
<evidence type="ECO:0000256" key="8">
    <source>
        <dbReference type="ARBA" id="ARBA00022989"/>
    </source>
</evidence>
<dbReference type="SUPFAM" id="SSF81665">
    <property type="entry name" value="Calcium ATPase, transmembrane domain M"/>
    <property type="match status" value="1"/>
</dbReference>
<dbReference type="SFLD" id="SFLDF00027">
    <property type="entry name" value="p-type_atpase"/>
    <property type="match status" value="1"/>
</dbReference>
<dbReference type="Gene3D" id="3.30.70.100">
    <property type="match status" value="1"/>
</dbReference>
<comment type="caution">
    <text evidence="14">The sequence shown here is derived from an EMBL/GenBank/DDBJ whole genome shotgun (WGS) entry which is preliminary data.</text>
</comment>
<feature type="transmembrane region" description="Helical" evidence="12">
    <location>
        <begin position="340"/>
        <end position="362"/>
    </location>
</feature>
<keyword evidence="12" id="KW-1003">Cell membrane</keyword>
<dbReference type="InterPro" id="IPR023298">
    <property type="entry name" value="ATPase_P-typ_TM_dom_sf"/>
</dbReference>
<dbReference type="EMBL" id="JACCHJ010000001">
    <property type="protein sequence ID" value="NYK08302.1"/>
    <property type="molecule type" value="Genomic_DNA"/>
</dbReference>
<keyword evidence="8 12" id="KW-1133">Transmembrane helix</keyword>
<evidence type="ECO:0000256" key="11">
    <source>
        <dbReference type="ARBA" id="ARBA00074171"/>
    </source>
</evidence>
<evidence type="ECO:0000256" key="5">
    <source>
        <dbReference type="ARBA" id="ARBA00022741"/>
    </source>
</evidence>
<dbReference type="PROSITE" id="PS01047">
    <property type="entry name" value="HMA_1"/>
    <property type="match status" value="1"/>
</dbReference>
<proteinExistence type="inferred from homology"/>
<evidence type="ECO:0000256" key="7">
    <source>
        <dbReference type="ARBA" id="ARBA00022967"/>
    </source>
</evidence>
<accession>A0A853DGS0</accession>
<dbReference type="AlphaFoldDB" id="A0A853DGS0"/>
<dbReference type="InterPro" id="IPR027256">
    <property type="entry name" value="P-typ_ATPase_IB"/>
</dbReference>
<evidence type="ECO:0000256" key="4">
    <source>
        <dbReference type="ARBA" id="ARBA00022723"/>
    </source>
</evidence>
<keyword evidence="3 12" id="KW-0812">Transmembrane</keyword>
<dbReference type="InterPro" id="IPR023214">
    <property type="entry name" value="HAD_sf"/>
</dbReference>
<organism evidence="14 15">
    <name type="scientific">Leifsonia naganoensis</name>
    <dbReference type="NCBI Taxonomy" id="150025"/>
    <lineage>
        <taxon>Bacteria</taxon>
        <taxon>Bacillati</taxon>
        <taxon>Actinomycetota</taxon>
        <taxon>Actinomycetes</taxon>
        <taxon>Micrococcales</taxon>
        <taxon>Microbacteriaceae</taxon>
        <taxon>Leifsonia</taxon>
    </lineage>
</organism>
<name>A0A853DGS0_9MICO</name>
<dbReference type="InterPro" id="IPR008250">
    <property type="entry name" value="ATPase_P-typ_transduc_dom_A_sf"/>
</dbReference>
<reference evidence="14 15" key="1">
    <citation type="submission" date="2020-07" db="EMBL/GenBank/DDBJ databases">
        <title>Sequencing the genomes of 1000 actinobacteria strains.</title>
        <authorList>
            <person name="Klenk H.-P."/>
        </authorList>
    </citation>
    <scope>NUCLEOTIDE SEQUENCE [LARGE SCALE GENOMIC DNA]</scope>
    <source>
        <strain evidence="14 15">DSM 15166</strain>
    </source>
</reference>
<dbReference type="InterPro" id="IPR059000">
    <property type="entry name" value="ATPase_P-type_domA"/>
</dbReference>
<evidence type="ECO:0000259" key="13">
    <source>
        <dbReference type="PROSITE" id="PS50846"/>
    </source>
</evidence>
<feature type="transmembrane region" description="Helical" evidence="12">
    <location>
        <begin position="695"/>
        <end position="713"/>
    </location>
</feature>
<gene>
    <name evidence="14" type="ORF">HNR14_000183</name>
</gene>
<dbReference type="Gene3D" id="3.40.50.1000">
    <property type="entry name" value="HAD superfamily/HAD-like"/>
    <property type="match status" value="1"/>
</dbReference>
<dbReference type="Gene3D" id="2.70.150.10">
    <property type="entry name" value="Calcium-transporting ATPase, cytoplasmic transduction domain A"/>
    <property type="match status" value="1"/>
</dbReference>
<evidence type="ECO:0000256" key="6">
    <source>
        <dbReference type="ARBA" id="ARBA00022840"/>
    </source>
</evidence>
<dbReference type="InterPro" id="IPR018303">
    <property type="entry name" value="ATPase_P-typ_P_site"/>
</dbReference>
<dbReference type="GO" id="GO:0005507">
    <property type="term" value="F:copper ion binding"/>
    <property type="evidence" value="ECO:0007669"/>
    <property type="project" value="TreeGrafter"/>
</dbReference>
<comment type="subcellular location">
    <subcellularLocation>
        <location evidence="1">Cell membrane</location>
        <topology evidence="1">Multi-pass membrane protein</topology>
    </subcellularLocation>
</comment>
<dbReference type="NCBIfam" id="TIGR01511">
    <property type="entry name" value="ATPase-IB1_Cu"/>
    <property type="match status" value="1"/>
</dbReference>
<dbReference type="NCBIfam" id="TIGR01512">
    <property type="entry name" value="ATPase-IB2_Cd"/>
    <property type="match status" value="1"/>
</dbReference>
<dbReference type="Proteomes" id="UP000521075">
    <property type="component" value="Unassembled WGS sequence"/>
</dbReference>
<feature type="transmembrane region" description="Helical" evidence="12">
    <location>
        <begin position="374"/>
        <end position="395"/>
    </location>
</feature>
<feature type="transmembrane region" description="Helical" evidence="12">
    <location>
        <begin position="667"/>
        <end position="689"/>
    </location>
</feature>
<keyword evidence="4 12" id="KW-0479">Metal-binding</keyword>
<dbReference type="PRINTS" id="PR00119">
    <property type="entry name" value="CATATPASE"/>
</dbReference>
<dbReference type="InterPro" id="IPR036163">
    <property type="entry name" value="HMA_dom_sf"/>
</dbReference>
<dbReference type="Gene3D" id="3.40.1110.10">
    <property type="entry name" value="Calcium-transporting ATPase, cytoplasmic domain N"/>
    <property type="match status" value="1"/>
</dbReference>
<dbReference type="SUPFAM" id="SSF55008">
    <property type="entry name" value="HMA, heavy metal-associated domain"/>
    <property type="match status" value="1"/>
</dbReference>
<dbReference type="GO" id="GO:0016887">
    <property type="term" value="F:ATP hydrolysis activity"/>
    <property type="evidence" value="ECO:0007669"/>
    <property type="project" value="InterPro"/>
</dbReference>
<comment type="similarity">
    <text evidence="2 12">Belongs to the cation transport ATPase (P-type) (TC 3.A.3) family. Type IB subfamily.</text>
</comment>
<dbReference type="GO" id="GO:0043682">
    <property type="term" value="F:P-type divalent copper transporter activity"/>
    <property type="evidence" value="ECO:0007669"/>
    <property type="project" value="TreeGrafter"/>
</dbReference>